<feature type="transmembrane region" description="Helical" evidence="6">
    <location>
        <begin position="143"/>
        <end position="164"/>
    </location>
</feature>
<feature type="transmembrane region" description="Helical" evidence="6">
    <location>
        <begin position="345"/>
        <end position="362"/>
    </location>
</feature>
<organism evidence="7 8">
    <name type="scientific">Blepharisma stoltei</name>
    <dbReference type="NCBI Taxonomy" id="1481888"/>
    <lineage>
        <taxon>Eukaryota</taxon>
        <taxon>Sar</taxon>
        <taxon>Alveolata</taxon>
        <taxon>Ciliophora</taxon>
        <taxon>Postciliodesmatophora</taxon>
        <taxon>Heterotrichea</taxon>
        <taxon>Heterotrichida</taxon>
        <taxon>Blepharismidae</taxon>
        <taxon>Blepharisma</taxon>
    </lineage>
</organism>
<protein>
    <recommendedName>
        <fullName evidence="9">Serine incorporator</fullName>
    </recommendedName>
</protein>
<feature type="transmembrane region" description="Helical" evidence="6">
    <location>
        <begin position="185"/>
        <end position="207"/>
    </location>
</feature>
<reference evidence="7" key="1">
    <citation type="submission" date="2021-09" db="EMBL/GenBank/DDBJ databases">
        <authorList>
            <consortium name="AG Swart"/>
            <person name="Singh M."/>
            <person name="Singh A."/>
            <person name="Seah K."/>
            <person name="Emmerich C."/>
        </authorList>
    </citation>
    <scope>NUCLEOTIDE SEQUENCE</scope>
    <source>
        <strain evidence="7">ATCC30299</strain>
    </source>
</reference>
<evidence type="ECO:0000313" key="8">
    <source>
        <dbReference type="Proteomes" id="UP001162131"/>
    </source>
</evidence>
<feature type="transmembrane region" description="Helical" evidence="6">
    <location>
        <begin position="382"/>
        <end position="402"/>
    </location>
</feature>
<evidence type="ECO:0008006" key="9">
    <source>
        <dbReference type="Google" id="ProtNLM"/>
    </source>
</evidence>
<comment type="subcellular location">
    <subcellularLocation>
        <location evidence="1">Membrane</location>
        <topology evidence="1">Multi-pass membrane protein</topology>
    </subcellularLocation>
</comment>
<dbReference type="PANTHER" id="PTHR10383">
    <property type="entry name" value="SERINE INCORPORATOR"/>
    <property type="match status" value="1"/>
</dbReference>
<keyword evidence="3 6" id="KW-0812">Transmembrane</keyword>
<proteinExistence type="inferred from homology"/>
<sequence>MGALCCAGEACCSCLCGCCMRCCSTSHKQHMRLGYLVIMILAAFFGMIFLYFGDEMMTPWTKFGFADCSGTDKSICLGVQTIYRESFTLVLFYIIMLGLSIPGGRMSAIINQGCWLMKGLIITVLFIITFFIDNAFFDIYREISRYVSVAFLVMQIIVIIDFAYTWNETWLENYENSSESGYWSFCLFFFSGLMWIVALTTIVLSYYWFTTDSGCELNIFLISLTLALGIIFTGLSLTGMVEHGSLLTSSAVNLYCVYLCLIGMASSSSSCNSWNDKASTAITIVLGLFAALIMLLYVTFRKREAKDEQAPIRGVAEAVLAEEDDGNEAAPYKEEDDNESPSKMVFFHLLMILTSIYFAMLLTNWGAAHTGGASYDHNEGSMWVNFSALWFTVLLYIWSLLAPKICSGRDFS</sequence>
<evidence type="ECO:0000313" key="7">
    <source>
        <dbReference type="EMBL" id="CAG9331739.1"/>
    </source>
</evidence>
<evidence type="ECO:0000256" key="1">
    <source>
        <dbReference type="ARBA" id="ARBA00004141"/>
    </source>
</evidence>
<keyword evidence="4 6" id="KW-1133">Transmembrane helix</keyword>
<dbReference type="Pfam" id="PF03348">
    <property type="entry name" value="Serinc"/>
    <property type="match status" value="1"/>
</dbReference>
<evidence type="ECO:0000256" key="3">
    <source>
        <dbReference type="ARBA" id="ARBA00022692"/>
    </source>
</evidence>
<dbReference type="AlphaFoldDB" id="A0AAU9K7W1"/>
<feature type="transmembrane region" description="Helical" evidence="6">
    <location>
        <begin position="33"/>
        <end position="52"/>
    </location>
</feature>
<feature type="transmembrane region" description="Helical" evidence="6">
    <location>
        <begin position="246"/>
        <end position="266"/>
    </location>
</feature>
<accession>A0AAU9K7W1</accession>
<dbReference type="GO" id="GO:0016020">
    <property type="term" value="C:membrane"/>
    <property type="evidence" value="ECO:0007669"/>
    <property type="project" value="UniProtKB-SubCell"/>
</dbReference>
<keyword evidence="5 6" id="KW-0472">Membrane</keyword>
<gene>
    <name evidence="7" type="ORF">BSTOLATCC_MIC53802</name>
</gene>
<comment type="similarity">
    <text evidence="2">Belongs to the TDE1 family.</text>
</comment>
<dbReference type="PANTHER" id="PTHR10383:SF9">
    <property type="entry name" value="SERINE INCORPORATOR, ISOFORM F"/>
    <property type="match status" value="1"/>
</dbReference>
<evidence type="ECO:0000256" key="6">
    <source>
        <dbReference type="SAM" id="Phobius"/>
    </source>
</evidence>
<dbReference type="Proteomes" id="UP001162131">
    <property type="component" value="Unassembled WGS sequence"/>
</dbReference>
<dbReference type="EMBL" id="CAJZBQ010000053">
    <property type="protein sequence ID" value="CAG9331739.1"/>
    <property type="molecule type" value="Genomic_DNA"/>
</dbReference>
<evidence type="ECO:0000256" key="2">
    <source>
        <dbReference type="ARBA" id="ARBA00006665"/>
    </source>
</evidence>
<name>A0AAU9K7W1_9CILI</name>
<feature type="transmembrane region" description="Helical" evidence="6">
    <location>
        <begin position="115"/>
        <end position="137"/>
    </location>
</feature>
<evidence type="ECO:0000256" key="4">
    <source>
        <dbReference type="ARBA" id="ARBA00022989"/>
    </source>
</evidence>
<dbReference type="InterPro" id="IPR005016">
    <property type="entry name" value="TDE1/TMS"/>
</dbReference>
<evidence type="ECO:0000256" key="5">
    <source>
        <dbReference type="ARBA" id="ARBA00023136"/>
    </source>
</evidence>
<keyword evidence="8" id="KW-1185">Reference proteome</keyword>
<feature type="transmembrane region" description="Helical" evidence="6">
    <location>
        <begin position="87"/>
        <end position="103"/>
    </location>
</feature>
<comment type="caution">
    <text evidence="7">The sequence shown here is derived from an EMBL/GenBank/DDBJ whole genome shotgun (WGS) entry which is preliminary data.</text>
</comment>
<feature type="transmembrane region" description="Helical" evidence="6">
    <location>
        <begin position="278"/>
        <end position="300"/>
    </location>
</feature>
<feature type="transmembrane region" description="Helical" evidence="6">
    <location>
        <begin position="219"/>
        <end position="239"/>
    </location>
</feature>